<keyword evidence="1" id="KW-0812">Transmembrane</keyword>
<dbReference type="PATRIC" id="fig|405446.3.peg.3952"/>
<gene>
    <name evidence="2" type="ORF">ABB27_18730</name>
</gene>
<name>A0A0R0BWC3_9GAMM</name>
<comment type="caution">
    <text evidence="2">The sequence shown here is derived from an EMBL/GenBank/DDBJ whole genome shotgun (WGS) entry which is preliminary data.</text>
</comment>
<feature type="transmembrane region" description="Helical" evidence="1">
    <location>
        <begin position="40"/>
        <end position="59"/>
    </location>
</feature>
<dbReference type="Proteomes" id="UP000051863">
    <property type="component" value="Unassembled WGS sequence"/>
</dbReference>
<dbReference type="PANTHER" id="PTHR38602:SF1">
    <property type="entry name" value="INNER MEMBRANE PROTEIN"/>
    <property type="match status" value="1"/>
</dbReference>
<dbReference type="RefSeq" id="WP_057630792.1">
    <property type="nucleotide sequence ID" value="NZ_LDJJ01000094.1"/>
</dbReference>
<dbReference type="PANTHER" id="PTHR38602">
    <property type="entry name" value="INNER MEMBRANE PROTEIN-RELATED"/>
    <property type="match status" value="1"/>
</dbReference>
<keyword evidence="1" id="KW-1133">Transmembrane helix</keyword>
<dbReference type="AlphaFoldDB" id="A0A0R0BWC3"/>
<proteinExistence type="predicted"/>
<evidence type="ECO:0000256" key="1">
    <source>
        <dbReference type="SAM" id="Phobius"/>
    </source>
</evidence>
<sequence>MQDLLSALCLVAVIEGLFLFIAPLAWKRMAAQLLEQPSSALRGMGAVAVVIGLGCLWWARH</sequence>
<dbReference type="InterPro" id="IPR019201">
    <property type="entry name" value="DUF2065"/>
</dbReference>
<evidence type="ECO:0000313" key="3">
    <source>
        <dbReference type="Proteomes" id="UP000051863"/>
    </source>
</evidence>
<protein>
    <submittedName>
        <fullName evidence="2">Membrane protein</fullName>
    </submittedName>
</protein>
<keyword evidence="3" id="KW-1185">Reference proteome</keyword>
<dbReference type="OrthoDB" id="9182237at2"/>
<dbReference type="Pfam" id="PF09838">
    <property type="entry name" value="DUF2065"/>
    <property type="match status" value="1"/>
</dbReference>
<keyword evidence="1" id="KW-0472">Membrane</keyword>
<dbReference type="EMBL" id="LDJJ01000094">
    <property type="protein sequence ID" value="KRG61916.1"/>
    <property type="molecule type" value="Genomic_DNA"/>
</dbReference>
<accession>A0A0R0BWC3</accession>
<organism evidence="2 3">
    <name type="scientific">Stenotrophomonas terrae</name>
    <dbReference type="NCBI Taxonomy" id="405446"/>
    <lineage>
        <taxon>Bacteria</taxon>
        <taxon>Pseudomonadati</taxon>
        <taxon>Pseudomonadota</taxon>
        <taxon>Gammaproteobacteria</taxon>
        <taxon>Lysobacterales</taxon>
        <taxon>Lysobacteraceae</taxon>
        <taxon>Stenotrophomonas</taxon>
    </lineage>
</organism>
<evidence type="ECO:0000313" key="2">
    <source>
        <dbReference type="EMBL" id="KRG61916.1"/>
    </source>
</evidence>
<reference evidence="2 3" key="1">
    <citation type="submission" date="2015-05" db="EMBL/GenBank/DDBJ databases">
        <title>Genome sequencing and analysis of members of genus Stenotrophomonas.</title>
        <authorList>
            <person name="Patil P.P."/>
            <person name="Midha S."/>
            <person name="Patil P.B."/>
        </authorList>
    </citation>
    <scope>NUCLEOTIDE SEQUENCE [LARGE SCALE GENOMIC DNA]</scope>
    <source>
        <strain evidence="2 3">DSM 18941</strain>
    </source>
</reference>